<evidence type="ECO:0000313" key="2">
    <source>
        <dbReference type="EMBL" id="TNN81995.1"/>
    </source>
</evidence>
<name>A0A4Z2IVL4_9TELE</name>
<feature type="region of interest" description="Disordered" evidence="1">
    <location>
        <begin position="27"/>
        <end position="65"/>
    </location>
</feature>
<accession>A0A4Z2IVL4</accession>
<evidence type="ECO:0000313" key="3">
    <source>
        <dbReference type="Proteomes" id="UP000314294"/>
    </source>
</evidence>
<gene>
    <name evidence="2" type="ORF">EYF80_007641</name>
</gene>
<comment type="caution">
    <text evidence="2">The sequence shown here is derived from an EMBL/GenBank/DDBJ whole genome shotgun (WGS) entry which is preliminary data.</text>
</comment>
<proteinExistence type="predicted"/>
<dbReference type="EMBL" id="SRLO01000042">
    <property type="protein sequence ID" value="TNN81995.1"/>
    <property type="molecule type" value="Genomic_DNA"/>
</dbReference>
<reference evidence="2 3" key="1">
    <citation type="submission" date="2019-03" db="EMBL/GenBank/DDBJ databases">
        <title>First draft genome of Liparis tanakae, snailfish: a comprehensive survey of snailfish specific genes.</title>
        <authorList>
            <person name="Kim W."/>
            <person name="Song I."/>
            <person name="Jeong J.-H."/>
            <person name="Kim D."/>
            <person name="Kim S."/>
            <person name="Ryu S."/>
            <person name="Song J.Y."/>
            <person name="Lee S.K."/>
        </authorList>
    </citation>
    <scope>NUCLEOTIDE SEQUENCE [LARGE SCALE GENOMIC DNA]</scope>
    <source>
        <tissue evidence="2">Muscle</tissue>
    </source>
</reference>
<evidence type="ECO:0000256" key="1">
    <source>
        <dbReference type="SAM" id="MobiDB-lite"/>
    </source>
</evidence>
<dbReference type="AlphaFoldDB" id="A0A4Z2IVL4"/>
<dbReference type="Proteomes" id="UP000314294">
    <property type="component" value="Unassembled WGS sequence"/>
</dbReference>
<sequence length="65" mass="6905">MGWPGARDPIRRSSGSKVSVLLSVNLHSDPACSSPQSCAEGRSINMDGAAEERSSREDQRGDDST</sequence>
<keyword evidence="3" id="KW-1185">Reference proteome</keyword>
<protein>
    <submittedName>
        <fullName evidence="2">Uncharacterized protein</fullName>
    </submittedName>
</protein>
<organism evidence="2 3">
    <name type="scientific">Liparis tanakae</name>
    <name type="common">Tanaka's snailfish</name>
    <dbReference type="NCBI Taxonomy" id="230148"/>
    <lineage>
        <taxon>Eukaryota</taxon>
        <taxon>Metazoa</taxon>
        <taxon>Chordata</taxon>
        <taxon>Craniata</taxon>
        <taxon>Vertebrata</taxon>
        <taxon>Euteleostomi</taxon>
        <taxon>Actinopterygii</taxon>
        <taxon>Neopterygii</taxon>
        <taxon>Teleostei</taxon>
        <taxon>Neoteleostei</taxon>
        <taxon>Acanthomorphata</taxon>
        <taxon>Eupercaria</taxon>
        <taxon>Perciformes</taxon>
        <taxon>Cottioidei</taxon>
        <taxon>Cottales</taxon>
        <taxon>Liparidae</taxon>
        <taxon>Liparis</taxon>
    </lineage>
</organism>
<feature type="compositionally biased region" description="Basic and acidic residues" evidence="1">
    <location>
        <begin position="50"/>
        <end position="65"/>
    </location>
</feature>